<protein>
    <submittedName>
        <fullName evidence="1">Uncharacterized protein</fullName>
    </submittedName>
</protein>
<gene>
    <name evidence="1" type="ORF">BKA67DRAFT_100474</name>
</gene>
<sequence>MAGATWESWGSAAREETLSERLINGLKDDDLLHSNAEHADMHVDCPTSGLIVELLCVRLRVSGMVTPQNEEFARTKLVRFLHRTDTICSCKLQRCLTRFVVPEQNDKAAPSPLELSQSEPCSFGPWIRVGVSGIPGCQKPERAEALWGEFVLSQNHSHKSSGVRLMMSLQAFMHSCRRVSACGIEHVTSDLVDSPNAGILM</sequence>
<evidence type="ECO:0000313" key="2">
    <source>
        <dbReference type="Proteomes" id="UP000758603"/>
    </source>
</evidence>
<dbReference type="Proteomes" id="UP000758603">
    <property type="component" value="Unassembled WGS sequence"/>
</dbReference>
<reference evidence="1" key="1">
    <citation type="journal article" date="2021" name="Nat. Commun.">
        <title>Genetic determinants of endophytism in the Arabidopsis root mycobiome.</title>
        <authorList>
            <person name="Mesny F."/>
            <person name="Miyauchi S."/>
            <person name="Thiergart T."/>
            <person name="Pickel B."/>
            <person name="Atanasova L."/>
            <person name="Karlsson M."/>
            <person name="Huettel B."/>
            <person name="Barry K.W."/>
            <person name="Haridas S."/>
            <person name="Chen C."/>
            <person name="Bauer D."/>
            <person name="Andreopoulos W."/>
            <person name="Pangilinan J."/>
            <person name="LaButti K."/>
            <person name="Riley R."/>
            <person name="Lipzen A."/>
            <person name="Clum A."/>
            <person name="Drula E."/>
            <person name="Henrissat B."/>
            <person name="Kohler A."/>
            <person name="Grigoriev I.V."/>
            <person name="Martin F.M."/>
            <person name="Hacquard S."/>
        </authorList>
    </citation>
    <scope>NUCLEOTIDE SEQUENCE</scope>
    <source>
        <strain evidence="1">MPI-SDFR-AT-0073</strain>
    </source>
</reference>
<accession>A0A9P8RNA5</accession>
<organism evidence="1 2">
    <name type="scientific">Truncatella angustata</name>
    <dbReference type="NCBI Taxonomy" id="152316"/>
    <lineage>
        <taxon>Eukaryota</taxon>
        <taxon>Fungi</taxon>
        <taxon>Dikarya</taxon>
        <taxon>Ascomycota</taxon>
        <taxon>Pezizomycotina</taxon>
        <taxon>Sordariomycetes</taxon>
        <taxon>Xylariomycetidae</taxon>
        <taxon>Amphisphaeriales</taxon>
        <taxon>Sporocadaceae</taxon>
        <taxon>Truncatella</taxon>
    </lineage>
</organism>
<keyword evidence="2" id="KW-1185">Reference proteome</keyword>
<dbReference type="EMBL" id="JAGPXC010000010">
    <property type="protein sequence ID" value="KAH6646360.1"/>
    <property type="molecule type" value="Genomic_DNA"/>
</dbReference>
<proteinExistence type="predicted"/>
<dbReference type="RefSeq" id="XP_045952874.1">
    <property type="nucleotide sequence ID" value="XM_046094828.1"/>
</dbReference>
<dbReference type="GeneID" id="70123721"/>
<comment type="caution">
    <text evidence="1">The sequence shown here is derived from an EMBL/GenBank/DDBJ whole genome shotgun (WGS) entry which is preliminary data.</text>
</comment>
<dbReference type="AlphaFoldDB" id="A0A9P8RNA5"/>
<evidence type="ECO:0000313" key="1">
    <source>
        <dbReference type="EMBL" id="KAH6646360.1"/>
    </source>
</evidence>
<name>A0A9P8RNA5_9PEZI</name>